<reference evidence="7" key="1">
    <citation type="submission" date="2017-03" db="EMBL/GenBank/DDBJ databases">
        <authorList>
            <person name="Monnet C."/>
        </authorList>
    </citation>
    <scope>NUCLEOTIDE SEQUENCE [LARGE SCALE GENOMIC DNA]</scope>
    <source>
        <strain evidence="7">P10</strain>
    </source>
</reference>
<feature type="domain" description="HTH iclR-type" evidence="4">
    <location>
        <begin position="14"/>
        <end position="75"/>
    </location>
</feature>
<keyword evidence="1" id="KW-0805">Transcription regulation</keyword>
<dbReference type="Proteomes" id="UP000234342">
    <property type="component" value="Unassembled WGS sequence"/>
</dbReference>
<evidence type="ECO:0000313" key="6">
    <source>
        <dbReference type="EMBL" id="SMX74944.1"/>
    </source>
</evidence>
<dbReference type="InterPro" id="IPR029016">
    <property type="entry name" value="GAF-like_dom_sf"/>
</dbReference>
<dbReference type="AlphaFoldDB" id="A0A2H1IIE3"/>
<accession>A0A2H1IIE3</accession>
<dbReference type="GO" id="GO:0045892">
    <property type="term" value="P:negative regulation of DNA-templated transcription"/>
    <property type="evidence" value="ECO:0007669"/>
    <property type="project" value="TreeGrafter"/>
</dbReference>
<dbReference type="Gene3D" id="3.30.450.40">
    <property type="match status" value="1"/>
</dbReference>
<keyword evidence="2" id="KW-0238">DNA-binding</keyword>
<organism evidence="6 7">
    <name type="scientific">Brevibacterium antiquum</name>
    <dbReference type="NCBI Taxonomy" id="234835"/>
    <lineage>
        <taxon>Bacteria</taxon>
        <taxon>Bacillati</taxon>
        <taxon>Actinomycetota</taxon>
        <taxon>Actinomycetes</taxon>
        <taxon>Micrococcales</taxon>
        <taxon>Brevibacteriaceae</taxon>
        <taxon>Brevibacterium</taxon>
    </lineage>
</organism>
<dbReference type="Gene3D" id="1.10.10.10">
    <property type="entry name" value="Winged helix-like DNA-binding domain superfamily/Winged helix DNA-binding domain"/>
    <property type="match status" value="1"/>
</dbReference>
<dbReference type="PROSITE" id="PS51077">
    <property type="entry name" value="HTH_ICLR"/>
    <property type="match status" value="1"/>
</dbReference>
<dbReference type="PANTHER" id="PTHR30136:SF24">
    <property type="entry name" value="HTH-TYPE TRANSCRIPTIONAL REPRESSOR ALLR"/>
    <property type="match status" value="1"/>
</dbReference>
<protein>
    <submittedName>
        <fullName evidence="6">Transcriptional regulator, IclR family</fullName>
    </submittedName>
</protein>
<dbReference type="SMART" id="SM00346">
    <property type="entry name" value="HTH_ICLR"/>
    <property type="match status" value="1"/>
</dbReference>
<dbReference type="PANTHER" id="PTHR30136">
    <property type="entry name" value="HELIX-TURN-HELIX TRANSCRIPTIONAL REGULATOR, ICLR FAMILY"/>
    <property type="match status" value="1"/>
</dbReference>
<evidence type="ECO:0000256" key="1">
    <source>
        <dbReference type="ARBA" id="ARBA00023015"/>
    </source>
</evidence>
<evidence type="ECO:0000313" key="7">
    <source>
        <dbReference type="Proteomes" id="UP000234342"/>
    </source>
</evidence>
<dbReference type="InterPro" id="IPR036390">
    <property type="entry name" value="WH_DNA-bd_sf"/>
</dbReference>
<dbReference type="Pfam" id="PF09339">
    <property type="entry name" value="HTH_IclR"/>
    <property type="match status" value="1"/>
</dbReference>
<dbReference type="Pfam" id="PF01614">
    <property type="entry name" value="IclR_C"/>
    <property type="match status" value="1"/>
</dbReference>
<dbReference type="SUPFAM" id="SSF46785">
    <property type="entry name" value="Winged helix' DNA-binding domain"/>
    <property type="match status" value="1"/>
</dbReference>
<gene>
    <name evidence="6" type="ORF">BANT10_00926</name>
</gene>
<dbReference type="InterPro" id="IPR014757">
    <property type="entry name" value="Tscrpt_reg_IclR_C"/>
</dbReference>
<dbReference type="SUPFAM" id="SSF55781">
    <property type="entry name" value="GAF domain-like"/>
    <property type="match status" value="1"/>
</dbReference>
<dbReference type="GO" id="GO:0003677">
    <property type="term" value="F:DNA binding"/>
    <property type="evidence" value="ECO:0007669"/>
    <property type="project" value="UniProtKB-KW"/>
</dbReference>
<proteinExistence type="predicted"/>
<evidence type="ECO:0000256" key="2">
    <source>
        <dbReference type="ARBA" id="ARBA00023125"/>
    </source>
</evidence>
<dbReference type="InterPro" id="IPR005471">
    <property type="entry name" value="Tscrpt_reg_IclR_N"/>
</dbReference>
<evidence type="ECO:0000259" key="4">
    <source>
        <dbReference type="PROSITE" id="PS51077"/>
    </source>
</evidence>
<dbReference type="PROSITE" id="PS51078">
    <property type="entry name" value="ICLR_ED"/>
    <property type="match status" value="1"/>
</dbReference>
<evidence type="ECO:0000259" key="5">
    <source>
        <dbReference type="PROSITE" id="PS51078"/>
    </source>
</evidence>
<keyword evidence="3" id="KW-0804">Transcription</keyword>
<name>A0A2H1IIE3_9MICO</name>
<dbReference type="GO" id="GO:0003700">
    <property type="term" value="F:DNA-binding transcription factor activity"/>
    <property type="evidence" value="ECO:0007669"/>
    <property type="project" value="TreeGrafter"/>
</dbReference>
<feature type="domain" description="IclR-ED" evidence="5">
    <location>
        <begin position="76"/>
        <end position="256"/>
    </location>
</feature>
<dbReference type="InterPro" id="IPR050707">
    <property type="entry name" value="HTH_MetabolicPath_Reg"/>
</dbReference>
<dbReference type="EMBL" id="FXZE01000003">
    <property type="protein sequence ID" value="SMX74944.1"/>
    <property type="molecule type" value="Genomic_DNA"/>
</dbReference>
<sequence length="263" mass="28332">MATIAVMANSQSGDSMIDRLVRVLGSFDPDHPSLSTDELSERAGLPKSTAYRLINDMMRHNLLQRDPNGRIRIGVGMWELSNRASDAVDLATVARPHMMAVHDFVGENTQLGILREREVLIIERMSKPTAVIHRSKTAGRLPAHASSCGLVLLAHAPKHVREAYLRGPLAAITEKTTTDPTVLRKMLATIRTYHFAELAGHIDDGTTGIAVPVFDSNGLTIAGIGVVVDSEHHVGGPAIMQALRTASAGITKDLEARGTTVVD</sequence>
<keyword evidence="7" id="KW-1185">Reference proteome</keyword>
<evidence type="ECO:0000256" key="3">
    <source>
        <dbReference type="ARBA" id="ARBA00023163"/>
    </source>
</evidence>
<dbReference type="InterPro" id="IPR036388">
    <property type="entry name" value="WH-like_DNA-bd_sf"/>
</dbReference>